<accession>A0AAX1RWV0</accession>
<feature type="transmembrane region" description="Helical" evidence="1">
    <location>
        <begin position="57"/>
        <end position="77"/>
    </location>
</feature>
<sequence length="155" mass="17498">MSQKLTADIRAEKTGKLLGIMTFLFAVALVIHQVIIVDDQVVSYMLKHSGNNVTESAINAISNSIRYTGILYILAYASGVVAMKFQHPYLWWFLVAVFISQIFNALLYPPILYAAIFNVKSFFALIPYFFVVIGSLVMVIFMVTVSIKRKSTFNR</sequence>
<keyword evidence="1" id="KW-0812">Transmembrane</keyword>
<feature type="transmembrane region" description="Helical" evidence="1">
    <location>
        <begin position="89"/>
        <end position="116"/>
    </location>
</feature>
<dbReference type="AlphaFoldDB" id="A0AAX1RWV0"/>
<proteinExistence type="predicted"/>
<keyword evidence="5" id="KW-1185">Reference proteome</keyword>
<gene>
    <name evidence="3" type="ORF">DOS76_05125</name>
    <name evidence="2" type="ORF">I9026_03060</name>
</gene>
<dbReference type="KEGG" id="sfq:C7J90_00730"/>
<keyword evidence="1" id="KW-0472">Membrane</keyword>
<reference evidence="2 5" key="2">
    <citation type="submission" date="2020-12" db="EMBL/GenBank/DDBJ databases">
        <title>Genomic analysis of Staphylococcus felis from a cat with skin infection.</title>
        <authorList>
            <person name="Aslantas O."/>
            <person name="Keskin O."/>
            <person name="Buyukaltay K."/>
            <person name="Gullu Yucetepe A."/>
        </authorList>
    </citation>
    <scope>NUCLEOTIDE SEQUENCE [LARGE SCALE GENOMIC DNA]</scope>
    <source>
        <strain evidence="2 5">HARRANVET</strain>
    </source>
</reference>
<dbReference type="GeneID" id="48056730"/>
<evidence type="ECO:0000313" key="2">
    <source>
        <dbReference type="EMBL" id="MBH9580346.1"/>
    </source>
</evidence>
<protein>
    <submittedName>
        <fullName evidence="3">Uncharacterized protein</fullName>
    </submittedName>
</protein>
<feature type="transmembrane region" description="Helical" evidence="1">
    <location>
        <begin position="122"/>
        <end position="145"/>
    </location>
</feature>
<dbReference type="Proteomes" id="UP000256337">
    <property type="component" value="Unassembled WGS sequence"/>
</dbReference>
<dbReference type="RefSeq" id="WP_103207145.1">
    <property type="nucleotide sequence ID" value="NZ_CAJUZQ010000029.1"/>
</dbReference>
<evidence type="ECO:0000256" key="1">
    <source>
        <dbReference type="SAM" id="Phobius"/>
    </source>
</evidence>
<dbReference type="EMBL" id="QKYD01000078">
    <property type="protein sequence ID" value="REI22776.1"/>
    <property type="molecule type" value="Genomic_DNA"/>
</dbReference>
<comment type="caution">
    <text evidence="3">The sequence shown here is derived from an EMBL/GenBank/DDBJ whole genome shotgun (WGS) entry which is preliminary data.</text>
</comment>
<dbReference type="EMBL" id="JAEDAQ010000003">
    <property type="protein sequence ID" value="MBH9580346.1"/>
    <property type="molecule type" value="Genomic_DNA"/>
</dbReference>
<dbReference type="Proteomes" id="UP000597038">
    <property type="component" value="Unassembled WGS sequence"/>
</dbReference>
<keyword evidence="1" id="KW-1133">Transmembrane helix</keyword>
<evidence type="ECO:0000313" key="4">
    <source>
        <dbReference type="Proteomes" id="UP000256337"/>
    </source>
</evidence>
<evidence type="ECO:0000313" key="3">
    <source>
        <dbReference type="EMBL" id="REI22776.1"/>
    </source>
</evidence>
<feature type="transmembrane region" description="Helical" evidence="1">
    <location>
        <begin position="17"/>
        <end position="37"/>
    </location>
</feature>
<name>A0AAX1RWV0_9STAP</name>
<organism evidence="3 4">
    <name type="scientific">Staphylococcus felis</name>
    <dbReference type="NCBI Taxonomy" id="46127"/>
    <lineage>
        <taxon>Bacteria</taxon>
        <taxon>Bacillati</taxon>
        <taxon>Bacillota</taxon>
        <taxon>Bacilli</taxon>
        <taxon>Bacillales</taxon>
        <taxon>Staphylococcaceae</taxon>
        <taxon>Staphylococcus</taxon>
    </lineage>
</organism>
<evidence type="ECO:0000313" key="5">
    <source>
        <dbReference type="Proteomes" id="UP000597038"/>
    </source>
</evidence>
<reference evidence="3 4" key="1">
    <citation type="journal article" date="2018" name="Vet. Microbiol.">
        <title>Characterisation of Staphylococcus felis isolated from cats using whole genome sequencing.</title>
        <authorList>
            <person name="Worthing K."/>
            <person name="Pang S."/>
            <person name="Trott D.J."/>
            <person name="Abraham S."/>
            <person name="Coombs G.W."/>
            <person name="Jordan D."/>
            <person name="McIntyre L."/>
            <person name="Davies M.R."/>
            <person name="Norris J."/>
        </authorList>
    </citation>
    <scope>NUCLEOTIDE SEQUENCE [LARGE SCALE GENOMIC DNA]</scope>
    <source>
        <strain evidence="3 4">F25</strain>
    </source>
</reference>